<dbReference type="Gene3D" id="2.60.120.10">
    <property type="entry name" value="Jelly Rolls"/>
    <property type="match status" value="1"/>
</dbReference>
<dbReference type="GO" id="GO:0051213">
    <property type="term" value="F:dioxygenase activity"/>
    <property type="evidence" value="ECO:0007669"/>
    <property type="project" value="UniProtKB-KW"/>
</dbReference>
<dbReference type="InterPro" id="IPR013096">
    <property type="entry name" value="Cupin_2"/>
</dbReference>
<sequence length="135" mass="14537">MELKHPQATVLNPAAWFTGDVYLTPIHAGTGPSHLSVGLVRFPPGARTNWHRHAVGQTLHVTEGVGLVGIRDGSVVRVRAGDTVVCPPDEEHWHGAAADTFMSHFALLETKPDGSDPTTWLEPLDDETYAAAQQA</sequence>
<evidence type="ECO:0000313" key="3">
    <source>
        <dbReference type="EMBL" id="MBB3326765.1"/>
    </source>
</evidence>
<reference evidence="3 4" key="1">
    <citation type="submission" date="2020-08" db="EMBL/GenBank/DDBJ databases">
        <title>Sequencing the genomes of 1000 actinobacteria strains.</title>
        <authorList>
            <person name="Klenk H.-P."/>
        </authorList>
    </citation>
    <scope>NUCLEOTIDE SEQUENCE [LARGE SCALE GENOMIC DNA]</scope>
    <source>
        <strain evidence="3 4">DSM 11053</strain>
    </source>
</reference>
<gene>
    <name evidence="3" type="ORF">FHX39_001709</name>
</gene>
<accession>A0A7W5P6Q4</accession>
<evidence type="ECO:0000313" key="4">
    <source>
        <dbReference type="Proteomes" id="UP000565572"/>
    </source>
</evidence>
<dbReference type="EMBL" id="JACHZG010000001">
    <property type="protein sequence ID" value="MBB3326765.1"/>
    <property type="molecule type" value="Genomic_DNA"/>
</dbReference>
<keyword evidence="3" id="KW-0560">Oxidoreductase</keyword>
<dbReference type="InterPro" id="IPR047263">
    <property type="entry name" value="HNL-like_cupin"/>
</dbReference>
<feature type="domain" description="Cupin type-2" evidence="2">
    <location>
        <begin position="39"/>
        <end position="100"/>
    </location>
</feature>
<evidence type="ECO:0000259" key="2">
    <source>
        <dbReference type="Pfam" id="PF07883"/>
    </source>
</evidence>
<dbReference type="Pfam" id="PF07883">
    <property type="entry name" value="Cupin_2"/>
    <property type="match status" value="1"/>
</dbReference>
<dbReference type="PANTHER" id="PTHR43698">
    <property type="entry name" value="RIBD C-TERMINAL DOMAIN CONTAINING PROTEIN"/>
    <property type="match status" value="1"/>
</dbReference>
<feature type="region of interest" description="Disordered" evidence="1">
    <location>
        <begin position="116"/>
        <end position="135"/>
    </location>
</feature>
<dbReference type="InterPro" id="IPR014710">
    <property type="entry name" value="RmlC-like_jellyroll"/>
</dbReference>
<dbReference type="PANTHER" id="PTHR43698:SF1">
    <property type="entry name" value="BLL4564 PROTEIN"/>
    <property type="match status" value="1"/>
</dbReference>
<keyword evidence="4" id="KW-1185">Reference proteome</keyword>
<name>A0A7W5P6Q4_9ACTN</name>
<organism evidence="3 4">
    <name type="scientific">Microlunatus antarcticus</name>
    <dbReference type="NCBI Taxonomy" id="53388"/>
    <lineage>
        <taxon>Bacteria</taxon>
        <taxon>Bacillati</taxon>
        <taxon>Actinomycetota</taxon>
        <taxon>Actinomycetes</taxon>
        <taxon>Propionibacteriales</taxon>
        <taxon>Propionibacteriaceae</taxon>
        <taxon>Microlunatus</taxon>
    </lineage>
</organism>
<dbReference type="Proteomes" id="UP000565572">
    <property type="component" value="Unassembled WGS sequence"/>
</dbReference>
<dbReference type="CDD" id="cd02233">
    <property type="entry name" value="cupin_HNL-like"/>
    <property type="match status" value="1"/>
</dbReference>
<keyword evidence="3" id="KW-0223">Dioxygenase</keyword>
<dbReference type="InterPro" id="IPR011051">
    <property type="entry name" value="RmlC_Cupin_sf"/>
</dbReference>
<comment type="caution">
    <text evidence="3">The sequence shown here is derived from an EMBL/GenBank/DDBJ whole genome shotgun (WGS) entry which is preliminary data.</text>
</comment>
<proteinExistence type="predicted"/>
<dbReference type="AlphaFoldDB" id="A0A7W5P6Q4"/>
<dbReference type="RefSeq" id="WP_183337649.1">
    <property type="nucleotide sequence ID" value="NZ_JACHZG010000001.1"/>
</dbReference>
<dbReference type="SUPFAM" id="SSF51182">
    <property type="entry name" value="RmlC-like cupins"/>
    <property type="match status" value="1"/>
</dbReference>
<evidence type="ECO:0000256" key="1">
    <source>
        <dbReference type="SAM" id="MobiDB-lite"/>
    </source>
</evidence>
<protein>
    <submittedName>
        <fullName evidence="3">Quercetin dioxygenase-like cupin family protein</fullName>
    </submittedName>
</protein>